<keyword evidence="3" id="KW-1185">Reference proteome</keyword>
<feature type="region of interest" description="Disordered" evidence="1">
    <location>
        <begin position="1"/>
        <end position="32"/>
    </location>
</feature>
<gene>
    <name evidence="2" type="ORF">NDU88_007444</name>
</gene>
<dbReference type="AlphaFoldDB" id="A0AAV7U194"/>
<dbReference type="EMBL" id="JANPWB010000006">
    <property type="protein sequence ID" value="KAJ1182250.1"/>
    <property type="molecule type" value="Genomic_DNA"/>
</dbReference>
<proteinExistence type="predicted"/>
<sequence>MSRILHSRGRRLEDTGKDGRRSNYHYYIGDERLPPPQITVARKRESGPAILVVTGKSDFLVRRTRRKGGSTRNYLEH</sequence>
<evidence type="ECO:0000256" key="1">
    <source>
        <dbReference type="SAM" id="MobiDB-lite"/>
    </source>
</evidence>
<accession>A0AAV7U194</accession>
<organism evidence="2 3">
    <name type="scientific">Pleurodeles waltl</name>
    <name type="common">Iberian ribbed newt</name>
    <dbReference type="NCBI Taxonomy" id="8319"/>
    <lineage>
        <taxon>Eukaryota</taxon>
        <taxon>Metazoa</taxon>
        <taxon>Chordata</taxon>
        <taxon>Craniata</taxon>
        <taxon>Vertebrata</taxon>
        <taxon>Euteleostomi</taxon>
        <taxon>Amphibia</taxon>
        <taxon>Batrachia</taxon>
        <taxon>Caudata</taxon>
        <taxon>Salamandroidea</taxon>
        <taxon>Salamandridae</taxon>
        <taxon>Pleurodelinae</taxon>
        <taxon>Pleurodeles</taxon>
    </lineage>
</organism>
<protein>
    <submittedName>
        <fullName evidence="2">Uncharacterized protein</fullName>
    </submittedName>
</protein>
<dbReference type="Proteomes" id="UP001066276">
    <property type="component" value="Chromosome 3_2"/>
</dbReference>
<evidence type="ECO:0000313" key="2">
    <source>
        <dbReference type="EMBL" id="KAJ1182250.1"/>
    </source>
</evidence>
<reference evidence="2" key="1">
    <citation type="journal article" date="2022" name="bioRxiv">
        <title>Sequencing and chromosome-scale assembly of the giantPleurodeles waltlgenome.</title>
        <authorList>
            <person name="Brown T."/>
            <person name="Elewa A."/>
            <person name="Iarovenko S."/>
            <person name="Subramanian E."/>
            <person name="Araus A.J."/>
            <person name="Petzold A."/>
            <person name="Susuki M."/>
            <person name="Suzuki K.-i.T."/>
            <person name="Hayashi T."/>
            <person name="Toyoda A."/>
            <person name="Oliveira C."/>
            <person name="Osipova E."/>
            <person name="Leigh N.D."/>
            <person name="Simon A."/>
            <person name="Yun M.H."/>
        </authorList>
    </citation>
    <scope>NUCLEOTIDE SEQUENCE</scope>
    <source>
        <strain evidence="2">20211129_DDA</strain>
        <tissue evidence="2">Liver</tissue>
    </source>
</reference>
<feature type="compositionally biased region" description="Basic and acidic residues" evidence="1">
    <location>
        <begin position="10"/>
        <end position="21"/>
    </location>
</feature>
<name>A0AAV7U194_PLEWA</name>
<evidence type="ECO:0000313" key="3">
    <source>
        <dbReference type="Proteomes" id="UP001066276"/>
    </source>
</evidence>
<comment type="caution">
    <text evidence="2">The sequence shown here is derived from an EMBL/GenBank/DDBJ whole genome shotgun (WGS) entry which is preliminary data.</text>
</comment>